<keyword evidence="1 3" id="KW-0238">DNA-binding</keyword>
<accession>A0A4Q7P354</accession>
<dbReference type="GO" id="GO:0003677">
    <property type="term" value="F:DNA binding"/>
    <property type="evidence" value="ECO:0007669"/>
    <property type="project" value="UniProtKB-KW"/>
</dbReference>
<name>A0A4Q7P354_9FIRM</name>
<dbReference type="PANTHER" id="PTHR46558">
    <property type="entry name" value="TRACRIPTIONAL REGULATORY PROTEIN-RELATED-RELATED"/>
    <property type="match status" value="1"/>
</dbReference>
<evidence type="ECO:0000313" key="4">
    <source>
        <dbReference type="Proteomes" id="UP000292927"/>
    </source>
</evidence>
<dbReference type="CDD" id="cd00093">
    <property type="entry name" value="HTH_XRE"/>
    <property type="match status" value="1"/>
</dbReference>
<sequence>MNRIRELRKEKRMTQAQLGDMVHASQQTISKIEGSARNDFSCDLLTALADYFEVSTDYILRRNDERRIVFPVESDEQAALLAFYKRLHTYDRKILLHMLEDLASRPQEP</sequence>
<dbReference type="EMBL" id="SGXF01000005">
    <property type="protein sequence ID" value="RZS94067.1"/>
    <property type="molecule type" value="Genomic_DNA"/>
</dbReference>
<comment type="caution">
    <text evidence="3">The sequence shown here is derived from an EMBL/GenBank/DDBJ whole genome shotgun (WGS) entry which is preliminary data.</text>
</comment>
<dbReference type="Pfam" id="PF01381">
    <property type="entry name" value="HTH_3"/>
    <property type="match status" value="1"/>
</dbReference>
<organism evidence="3 4">
    <name type="scientific">Cuneatibacter caecimuris</name>
    <dbReference type="NCBI Taxonomy" id="1796618"/>
    <lineage>
        <taxon>Bacteria</taxon>
        <taxon>Bacillati</taxon>
        <taxon>Bacillota</taxon>
        <taxon>Clostridia</taxon>
        <taxon>Lachnospirales</taxon>
        <taxon>Lachnospiraceae</taxon>
        <taxon>Cuneatibacter</taxon>
    </lineage>
</organism>
<dbReference type="AlphaFoldDB" id="A0A4Q7P354"/>
<dbReference type="PANTHER" id="PTHR46558:SF11">
    <property type="entry name" value="HTH-TYPE TRANSCRIPTIONAL REGULATOR XRE"/>
    <property type="match status" value="1"/>
</dbReference>
<evidence type="ECO:0000259" key="2">
    <source>
        <dbReference type="PROSITE" id="PS50943"/>
    </source>
</evidence>
<dbReference type="InterPro" id="IPR010982">
    <property type="entry name" value="Lambda_DNA-bd_dom_sf"/>
</dbReference>
<evidence type="ECO:0000256" key="1">
    <source>
        <dbReference type="ARBA" id="ARBA00023125"/>
    </source>
</evidence>
<dbReference type="PROSITE" id="PS50943">
    <property type="entry name" value="HTH_CROC1"/>
    <property type="match status" value="1"/>
</dbReference>
<gene>
    <name evidence="3" type="ORF">EV209_2433</name>
</gene>
<evidence type="ECO:0000313" key="3">
    <source>
        <dbReference type="EMBL" id="RZS94067.1"/>
    </source>
</evidence>
<dbReference type="OrthoDB" id="48775at2"/>
<feature type="domain" description="HTH cro/C1-type" evidence="2">
    <location>
        <begin position="4"/>
        <end position="59"/>
    </location>
</feature>
<dbReference type="Proteomes" id="UP000292927">
    <property type="component" value="Unassembled WGS sequence"/>
</dbReference>
<dbReference type="InterPro" id="IPR001387">
    <property type="entry name" value="Cro/C1-type_HTH"/>
</dbReference>
<dbReference type="Gene3D" id="1.10.260.40">
    <property type="entry name" value="lambda repressor-like DNA-binding domains"/>
    <property type="match status" value="1"/>
</dbReference>
<dbReference type="RefSeq" id="WP_130435703.1">
    <property type="nucleotide sequence ID" value="NZ_SGXF01000005.1"/>
</dbReference>
<proteinExistence type="predicted"/>
<reference evidence="3 4" key="1">
    <citation type="submission" date="2019-02" db="EMBL/GenBank/DDBJ databases">
        <title>Genomic Encyclopedia of Type Strains, Phase IV (KMG-IV): sequencing the most valuable type-strain genomes for metagenomic binning, comparative biology and taxonomic classification.</title>
        <authorList>
            <person name="Goeker M."/>
        </authorList>
    </citation>
    <scope>NUCLEOTIDE SEQUENCE [LARGE SCALE GENOMIC DNA]</scope>
    <source>
        <strain evidence="3 4">DSM 29486</strain>
    </source>
</reference>
<dbReference type="SMART" id="SM00530">
    <property type="entry name" value="HTH_XRE"/>
    <property type="match status" value="1"/>
</dbReference>
<dbReference type="SUPFAM" id="SSF47413">
    <property type="entry name" value="lambda repressor-like DNA-binding domains"/>
    <property type="match status" value="1"/>
</dbReference>
<protein>
    <submittedName>
        <fullName evidence="3">DNA-binding XRE family transcriptional regulator</fullName>
    </submittedName>
</protein>
<keyword evidence="4" id="KW-1185">Reference proteome</keyword>